<dbReference type="SUPFAM" id="SSF52402">
    <property type="entry name" value="Adenine nucleotide alpha hydrolases-like"/>
    <property type="match status" value="1"/>
</dbReference>
<comment type="caution">
    <text evidence="5">The sequence shown here is derived from an EMBL/GenBank/DDBJ whole genome shotgun (WGS) entry which is preliminary data.</text>
</comment>
<feature type="binding site" evidence="3">
    <location>
        <begin position="236"/>
        <end position="237"/>
    </location>
    <ligand>
        <name>FAD</name>
        <dbReference type="ChEBI" id="CHEBI:57692"/>
    </ligand>
</feature>
<evidence type="ECO:0000259" key="4">
    <source>
        <dbReference type="SMART" id="SM00893"/>
    </source>
</evidence>
<keyword evidence="2" id="KW-0813">Transport</keyword>
<dbReference type="OrthoDB" id="9770286at2"/>
<evidence type="ECO:0000313" key="5">
    <source>
        <dbReference type="EMBL" id="KWT72525.1"/>
    </source>
</evidence>
<keyword evidence="3" id="KW-0274">FAD</keyword>
<dbReference type="SUPFAM" id="SSF52467">
    <property type="entry name" value="DHS-like NAD/FAD-binding domain"/>
    <property type="match status" value="1"/>
</dbReference>
<dbReference type="Pfam" id="PF00766">
    <property type="entry name" value="ETF_alpha"/>
    <property type="match status" value="1"/>
</dbReference>
<protein>
    <submittedName>
        <fullName evidence="5">Electron transfer flavoprotein, alpha subunit</fullName>
    </submittedName>
</protein>
<dbReference type="STRING" id="121290.APY04_0087"/>
<dbReference type="InterPro" id="IPR014731">
    <property type="entry name" value="ETF_asu_C"/>
</dbReference>
<evidence type="ECO:0000256" key="1">
    <source>
        <dbReference type="ARBA" id="ARBA00005817"/>
    </source>
</evidence>
<dbReference type="Gene3D" id="3.40.50.620">
    <property type="entry name" value="HUPs"/>
    <property type="match status" value="1"/>
</dbReference>
<dbReference type="RefSeq" id="WP_068458909.1">
    <property type="nucleotide sequence ID" value="NZ_LMTR01000006.1"/>
</dbReference>
<dbReference type="EMBL" id="LMTR01000006">
    <property type="protein sequence ID" value="KWT72525.1"/>
    <property type="molecule type" value="Genomic_DNA"/>
</dbReference>
<comment type="similarity">
    <text evidence="1">Belongs to the ETF alpha-subunit/FixB family.</text>
</comment>
<dbReference type="AlphaFoldDB" id="A0A120CYG8"/>
<keyword evidence="6" id="KW-1185">Reference proteome</keyword>
<keyword evidence="2" id="KW-0249">Electron transport</keyword>
<feature type="binding site" evidence="3">
    <location>
        <begin position="250"/>
        <end position="254"/>
    </location>
    <ligand>
        <name>FAD</name>
        <dbReference type="ChEBI" id="CHEBI:57692"/>
    </ligand>
</feature>
<dbReference type="Pfam" id="PF01012">
    <property type="entry name" value="ETF"/>
    <property type="match status" value="1"/>
</dbReference>
<sequence length="320" mass="33574">MADILVISEQRRGVLNATVAEAIGAAKELASAKGGKVIVAVLGAEPERIIPSLSLAGVDEIVSVALPSSEFQSDEYEAAVAALIADRTPKAVLLPHSIDSLGYAPALAAKGGFGFATDVFGARYDGDDLLAVRQAYQEKVHVELEFPGKQTVVLTLRSGAFKAPEETASPSVTSFEAPKADARTKHVTFHEPAAGDGEDLTAAEYILSIGRGVADEDNVAEFEDLAGALGFTLGCSRPIADNGWLPKYRQVGQSGKTVSACKVYVAMGISGSVQHLAGMKHVPHIIAINKDPEASIFSEAHYGIVGDMFEISKELKAQLG</sequence>
<feature type="binding site" evidence="3">
    <location>
        <position position="289"/>
    </location>
    <ligand>
        <name>FAD</name>
        <dbReference type="ChEBI" id="CHEBI:57692"/>
    </ligand>
</feature>
<reference evidence="5 6" key="1">
    <citation type="submission" date="2015-10" db="EMBL/GenBank/DDBJ databases">
        <title>Transcriptomic analysis of a linuron degrading triple-species bacterial consortium.</title>
        <authorList>
            <person name="Albers P."/>
        </authorList>
    </citation>
    <scope>NUCLEOTIDE SEQUENCE [LARGE SCALE GENOMIC DNA]</scope>
    <source>
        <strain evidence="5 6">WDL6</strain>
    </source>
</reference>
<dbReference type="GO" id="GO:0033539">
    <property type="term" value="P:fatty acid beta-oxidation using acyl-CoA dehydrogenase"/>
    <property type="evidence" value="ECO:0007669"/>
    <property type="project" value="TreeGrafter"/>
</dbReference>
<dbReference type="InterPro" id="IPR014730">
    <property type="entry name" value="ETF_a/b_N"/>
</dbReference>
<dbReference type="PATRIC" id="fig|121290.4.peg.1634"/>
<evidence type="ECO:0000256" key="2">
    <source>
        <dbReference type="ARBA" id="ARBA00022982"/>
    </source>
</evidence>
<dbReference type="GO" id="GO:0050660">
    <property type="term" value="F:flavin adenine dinucleotide binding"/>
    <property type="evidence" value="ECO:0007669"/>
    <property type="project" value="InterPro"/>
</dbReference>
<name>A0A120CYG8_HYPSL</name>
<dbReference type="GO" id="GO:0009055">
    <property type="term" value="F:electron transfer activity"/>
    <property type="evidence" value="ECO:0007669"/>
    <property type="project" value="InterPro"/>
</dbReference>
<dbReference type="SMART" id="SM00893">
    <property type="entry name" value="ETF"/>
    <property type="match status" value="1"/>
</dbReference>
<keyword evidence="3" id="KW-0285">Flavoprotein</keyword>
<dbReference type="InterPro" id="IPR029035">
    <property type="entry name" value="DHS-like_NAD/FAD-binding_dom"/>
</dbReference>
<evidence type="ECO:0000313" key="6">
    <source>
        <dbReference type="Proteomes" id="UP000059074"/>
    </source>
</evidence>
<dbReference type="PANTHER" id="PTHR43153">
    <property type="entry name" value="ELECTRON TRANSFER FLAVOPROTEIN ALPHA"/>
    <property type="match status" value="1"/>
</dbReference>
<feature type="binding site" evidence="3">
    <location>
        <position position="211"/>
    </location>
    <ligand>
        <name>FAD</name>
        <dbReference type="ChEBI" id="CHEBI:57692"/>
    </ligand>
</feature>
<dbReference type="InterPro" id="IPR014729">
    <property type="entry name" value="Rossmann-like_a/b/a_fold"/>
</dbReference>
<feature type="binding site" evidence="3">
    <location>
        <begin position="268"/>
        <end position="275"/>
    </location>
    <ligand>
        <name>FAD</name>
        <dbReference type="ChEBI" id="CHEBI:57692"/>
    </ligand>
</feature>
<feature type="domain" description="Electron transfer flavoprotein alpha/beta-subunit N-terminal" evidence="4">
    <location>
        <begin position="4"/>
        <end position="186"/>
    </location>
</feature>
<accession>A0A120CYG8</accession>
<gene>
    <name evidence="5" type="ORF">APY04_0087</name>
</gene>
<evidence type="ECO:0000256" key="3">
    <source>
        <dbReference type="PIRSR" id="PIRSR000089-1"/>
    </source>
</evidence>
<dbReference type="InterPro" id="IPR001308">
    <property type="entry name" value="ETF_a/FixB"/>
</dbReference>
<proteinExistence type="inferred from homology"/>
<dbReference type="Gene3D" id="3.40.50.1220">
    <property type="entry name" value="TPP-binding domain"/>
    <property type="match status" value="1"/>
</dbReference>
<dbReference type="PIRSF" id="PIRSF000089">
    <property type="entry name" value="Electra_flavoP_a"/>
    <property type="match status" value="1"/>
</dbReference>
<dbReference type="Proteomes" id="UP000059074">
    <property type="component" value="Unassembled WGS sequence"/>
</dbReference>
<dbReference type="PANTHER" id="PTHR43153:SF1">
    <property type="entry name" value="ELECTRON TRANSFER FLAVOPROTEIN SUBUNIT ALPHA, MITOCHONDRIAL"/>
    <property type="match status" value="1"/>
</dbReference>
<comment type="cofactor">
    <cofactor evidence="3">
        <name>FAD</name>
        <dbReference type="ChEBI" id="CHEBI:57692"/>
    </cofactor>
    <text evidence="3">Binds 1 FAD per dimer.</text>
</comment>
<organism evidence="5 6">
    <name type="scientific">Hyphomicrobium sulfonivorans</name>
    <dbReference type="NCBI Taxonomy" id="121290"/>
    <lineage>
        <taxon>Bacteria</taxon>
        <taxon>Pseudomonadati</taxon>
        <taxon>Pseudomonadota</taxon>
        <taxon>Alphaproteobacteria</taxon>
        <taxon>Hyphomicrobiales</taxon>
        <taxon>Hyphomicrobiaceae</taxon>
        <taxon>Hyphomicrobium</taxon>
    </lineage>
</organism>